<proteinExistence type="predicted"/>
<feature type="transmembrane region" description="Helical" evidence="6">
    <location>
        <begin position="125"/>
        <end position="147"/>
    </location>
</feature>
<evidence type="ECO:0000256" key="4">
    <source>
        <dbReference type="ARBA" id="ARBA00022989"/>
    </source>
</evidence>
<evidence type="ECO:0000259" key="7">
    <source>
        <dbReference type="PROSITE" id="PS50850"/>
    </source>
</evidence>
<feature type="transmembrane region" description="Helical" evidence="6">
    <location>
        <begin position="390"/>
        <end position="409"/>
    </location>
</feature>
<dbReference type="RefSeq" id="WP_340522261.1">
    <property type="nucleotide sequence ID" value="NZ_FMSH01000106.1"/>
</dbReference>
<feature type="transmembrane region" description="Helical" evidence="6">
    <location>
        <begin position="189"/>
        <end position="208"/>
    </location>
</feature>
<keyword evidence="5 6" id="KW-0472">Membrane</keyword>
<reference evidence="8" key="1">
    <citation type="submission" date="2016-09" db="EMBL/GenBank/DDBJ databases">
        <authorList>
            <person name="Capua I."/>
            <person name="De Benedictis P."/>
            <person name="Joannis T."/>
            <person name="Lombin L.H."/>
            <person name="Cattoli G."/>
        </authorList>
    </citation>
    <scope>NUCLEOTIDE SEQUENCE</scope>
    <source>
        <strain evidence="8">B9</strain>
    </source>
</reference>
<evidence type="ECO:0000256" key="2">
    <source>
        <dbReference type="ARBA" id="ARBA00022448"/>
    </source>
</evidence>
<dbReference type="InterPro" id="IPR036259">
    <property type="entry name" value="MFS_trans_sf"/>
</dbReference>
<feature type="transmembrane region" description="Helical" evidence="6">
    <location>
        <begin position="421"/>
        <end position="440"/>
    </location>
</feature>
<dbReference type="InterPro" id="IPR020846">
    <property type="entry name" value="MFS_dom"/>
</dbReference>
<evidence type="ECO:0000256" key="5">
    <source>
        <dbReference type="ARBA" id="ARBA00023136"/>
    </source>
</evidence>
<evidence type="ECO:0000256" key="3">
    <source>
        <dbReference type="ARBA" id="ARBA00022692"/>
    </source>
</evidence>
<feature type="transmembrane region" description="Helical" evidence="6">
    <location>
        <begin position="331"/>
        <end position="350"/>
    </location>
</feature>
<dbReference type="PANTHER" id="PTHR43791">
    <property type="entry name" value="PERMEASE-RELATED"/>
    <property type="match status" value="1"/>
</dbReference>
<dbReference type="Pfam" id="PF07690">
    <property type="entry name" value="MFS_1"/>
    <property type="match status" value="2"/>
</dbReference>
<dbReference type="SUPFAM" id="SSF103473">
    <property type="entry name" value="MFS general substrate transporter"/>
    <property type="match status" value="1"/>
</dbReference>
<dbReference type="CDD" id="cd17319">
    <property type="entry name" value="MFS_ExuT_GudP_like"/>
    <property type="match status" value="1"/>
</dbReference>
<feature type="transmembrane region" description="Helical" evidence="6">
    <location>
        <begin position="264"/>
        <end position="285"/>
    </location>
</feature>
<accession>A0A1K0IBI0</accession>
<dbReference type="GO" id="GO:0005886">
    <property type="term" value="C:plasma membrane"/>
    <property type="evidence" value="ECO:0007669"/>
    <property type="project" value="TreeGrafter"/>
</dbReference>
<feature type="domain" description="Major facilitator superfamily (MFS) profile" evidence="7">
    <location>
        <begin position="34"/>
        <end position="445"/>
    </location>
</feature>
<feature type="transmembrane region" description="Helical" evidence="6">
    <location>
        <begin position="159"/>
        <end position="183"/>
    </location>
</feature>
<comment type="subcellular location">
    <subcellularLocation>
        <location evidence="1">Membrane</location>
        <topology evidence="1">Multi-pass membrane protein</topology>
    </subcellularLocation>
</comment>
<dbReference type="Gene3D" id="1.20.1250.20">
    <property type="entry name" value="MFS general substrate transporter like domains"/>
    <property type="match status" value="2"/>
</dbReference>
<keyword evidence="3 6" id="KW-0812">Transmembrane</keyword>
<name>A0A1K0IBI0_CUPNE</name>
<feature type="transmembrane region" description="Helical" evidence="6">
    <location>
        <begin position="101"/>
        <end position="119"/>
    </location>
</feature>
<evidence type="ECO:0000256" key="1">
    <source>
        <dbReference type="ARBA" id="ARBA00004141"/>
    </source>
</evidence>
<evidence type="ECO:0000313" key="8">
    <source>
        <dbReference type="EMBL" id="SCU74641.1"/>
    </source>
</evidence>
<dbReference type="GO" id="GO:0022857">
    <property type="term" value="F:transmembrane transporter activity"/>
    <property type="evidence" value="ECO:0007669"/>
    <property type="project" value="InterPro"/>
</dbReference>
<dbReference type="EMBL" id="FMSH01000106">
    <property type="protein sequence ID" value="SCU74641.1"/>
    <property type="molecule type" value="Genomic_DNA"/>
</dbReference>
<feature type="transmembrane region" description="Helical" evidence="6">
    <location>
        <begin position="356"/>
        <end position="378"/>
    </location>
</feature>
<gene>
    <name evidence="8" type="primary">ttuB</name>
    <name evidence="8" type="ORF">CNECB9_1940004</name>
</gene>
<dbReference type="PANTHER" id="PTHR43791:SF100">
    <property type="entry name" value="SUGAR TRANSPORTER"/>
    <property type="match status" value="1"/>
</dbReference>
<feature type="transmembrane region" description="Helical" evidence="6">
    <location>
        <begin position="63"/>
        <end position="85"/>
    </location>
</feature>
<keyword evidence="4 6" id="KW-1133">Transmembrane helix</keyword>
<dbReference type="InterPro" id="IPR011701">
    <property type="entry name" value="MFS"/>
</dbReference>
<keyword evidence="2" id="KW-0813">Transport</keyword>
<feature type="transmembrane region" description="Helical" evidence="6">
    <location>
        <begin position="297"/>
        <end position="319"/>
    </location>
</feature>
<evidence type="ECO:0000256" key="6">
    <source>
        <dbReference type="SAM" id="Phobius"/>
    </source>
</evidence>
<sequence>MKGLDQAGAGTSVAIDATPLAGAPSIPAQRWGRITPPILMVCIVSYMDRVNIAFAMPGGMGDALGIGASMAGLAGGIFFVGYLFLQIPGGKLAVRGSGRNFIAWSMLAWAVISVLTGLVRNETELLILRFALGVAEGGMLPVVLTMVGNWFPDHERGRANALVILFVPIAGIITAPLSGLVIAALDWRWLFIVEGLISLVCLGVWWKLACDRPEQARWISAEEKAYLLARLREEEQQAAAAGADVGQGAGGTRAVLAHILSQDVIWRLIAVNFLYQMGIYGYTLWLPTILKGLTGGGMGQVGMLAVLPYLGTMAGILAISSLSDRTGRRKAFVVWPLLGFAACLAGSVWWHDNTWLSYGLLVGSGFFLQSAAGVFWPLPPRLLAAEHAGVARGVINALGNLGGFCGPYAAGVLIERVGAGAGVYLLVAALVLAGALAATLPRRCR</sequence>
<organism evidence="8">
    <name type="scientific">Cupriavidus necator</name>
    <name type="common">Alcaligenes eutrophus</name>
    <name type="synonym">Ralstonia eutropha</name>
    <dbReference type="NCBI Taxonomy" id="106590"/>
    <lineage>
        <taxon>Bacteria</taxon>
        <taxon>Pseudomonadati</taxon>
        <taxon>Pseudomonadota</taxon>
        <taxon>Betaproteobacteria</taxon>
        <taxon>Burkholderiales</taxon>
        <taxon>Burkholderiaceae</taxon>
        <taxon>Cupriavidus</taxon>
    </lineage>
</organism>
<dbReference type="PROSITE" id="PS50850">
    <property type="entry name" value="MFS"/>
    <property type="match status" value="1"/>
</dbReference>
<protein>
    <submittedName>
        <fullName evidence="8">Tartrate transporter TtuB</fullName>
    </submittedName>
</protein>
<dbReference type="AlphaFoldDB" id="A0A1K0IBI0"/>